<protein>
    <submittedName>
        <fullName evidence="2">CxC2 domain-containing protein</fullName>
    </submittedName>
</protein>
<evidence type="ECO:0000313" key="2">
    <source>
        <dbReference type="EMBL" id="KAF7321200.1"/>
    </source>
</evidence>
<name>A0A8H6TLH2_MYCCL</name>
<dbReference type="Pfam" id="PF12937">
    <property type="entry name" value="F-box-like"/>
    <property type="match status" value="1"/>
</dbReference>
<keyword evidence="3" id="KW-1185">Reference proteome</keyword>
<gene>
    <name evidence="2" type="ORF">HMN09_00208600</name>
</gene>
<dbReference type="InterPro" id="IPR040521">
    <property type="entry name" value="KDZ"/>
</dbReference>
<dbReference type="AlphaFoldDB" id="A0A8H6TLH2"/>
<dbReference type="Proteomes" id="UP000613580">
    <property type="component" value="Unassembled WGS sequence"/>
</dbReference>
<comment type="caution">
    <text evidence="2">The sequence shown here is derived from an EMBL/GenBank/DDBJ whole genome shotgun (WGS) entry which is preliminary data.</text>
</comment>
<dbReference type="CDD" id="cd19757">
    <property type="entry name" value="Bbox1"/>
    <property type="match status" value="1"/>
</dbReference>
<dbReference type="InterPro" id="IPR001810">
    <property type="entry name" value="F-box_dom"/>
</dbReference>
<organism evidence="2 3">
    <name type="scientific">Mycena chlorophos</name>
    <name type="common">Agaric fungus</name>
    <name type="synonym">Agaricus chlorophos</name>
    <dbReference type="NCBI Taxonomy" id="658473"/>
    <lineage>
        <taxon>Eukaryota</taxon>
        <taxon>Fungi</taxon>
        <taxon>Dikarya</taxon>
        <taxon>Basidiomycota</taxon>
        <taxon>Agaricomycotina</taxon>
        <taxon>Agaricomycetes</taxon>
        <taxon>Agaricomycetidae</taxon>
        <taxon>Agaricales</taxon>
        <taxon>Marasmiineae</taxon>
        <taxon>Mycenaceae</taxon>
        <taxon>Mycena</taxon>
    </lineage>
</organism>
<accession>A0A8H6TLH2</accession>
<evidence type="ECO:0000313" key="3">
    <source>
        <dbReference type="Proteomes" id="UP000613580"/>
    </source>
</evidence>
<feature type="domain" description="F-box" evidence="1">
    <location>
        <begin position="88"/>
        <end position="128"/>
    </location>
</feature>
<sequence length="1147" mass="128924">MVSPSPTFTHVCPYASDAEWAALQSRLVRNSSSIYTHASFTAFDFALFRRAVKMLQIPYIRKVSNLQACSGIGDEIWQFLLVPFKDYFPTEVIDEIFSHLTEVKDLVACKQVSRQFSASADRYLFETFCFGSHFGVTAATSMPNVSFRRPGVGLSRRNIYSSTFVDACSCLEQESYVSDEVLDIFLQLRLLRDLAITFVGNTSPLDTESLLTLNNVTAIPVPLAPLASLFSKAVNLQFVGGRFGSRSTPNTASAAVAENNEASESLRKLTIVGSHSHLFREPSLALSLKYLFELNIQPSANDTWDTLYAASISAPNLAFLTFKIRSLETDPRLAGWTPVNEADIDQVSAIANTISALDISLDEEFTKTLQDDPMGKWRPLATLFLNEMVRSDGLGGLTGCTFCPANVGSAEARFFRCKQCGEHIYCEECVKRQHKRHPLHDIRVRESCNRFSRTDGLSQEWTGEFWTEVSLFHRNTNSSGRLGLGCVCARHGLVRRRGLGDLQKGERYANVDWILLCTLWAERLLEYGFAYDIICQWIINFFDRLAKIRESEVDTSTLAVDIDEADLHFGLPVWHAGAHQAECRAHLALAYMLRMGKTDGEAMERIWAALNPASWATKEMGEGARHDVLEDKIDKMNFEKDIGLGKTLARKLIVAIAERRQQGLEFAELDKSVKRAKREEWRAKMDEWYEDQDTDSPFIVAGGEASGPSQRSIGEELRQAELDDARAGHVPFVEGSKTGTAFVQAGLQLEESQRRIRAALKNKSLTATRRSEIQELRMSLLKKLASFEKLQLTYMPGAAALREADNAKRDPDQPPPQPETLRLYLPSDLSDEDRLRACVRRVVETEAGLRRGQCADALIVLRARLYAQMHLIWFRDMNWVGQRARTRSATLMARLGEAIERIADKYRRARAALVELKGAAFAPEFQELEDVHLNCRLETESDAAAVAQLRSADGSRATRSEPNARRNYTTRCESGWSKARARKYRWDEEVEIVREEMKRVLRSLLWEQTQWQAMADRSREDVEEHVAAGLRARGATAAQQADKEGYVSGRMSGALKDGSDSSVESTSLESLSILCHAADAHLSVRPTQTLPHCSPPNRYPSTTHNPGIDECSLVERVDERHVRARRTWDILRSSSVCGANSTRRKQR</sequence>
<evidence type="ECO:0000259" key="1">
    <source>
        <dbReference type="SMART" id="SM00256"/>
    </source>
</evidence>
<dbReference type="Pfam" id="PF18758">
    <property type="entry name" value="KDZ"/>
    <property type="match status" value="1"/>
</dbReference>
<dbReference type="PANTHER" id="PTHR33104">
    <property type="entry name" value="SI:DKEY-29D5.2"/>
    <property type="match status" value="1"/>
</dbReference>
<dbReference type="InterPro" id="IPR036047">
    <property type="entry name" value="F-box-like_dom_sf"/>
</dbReference>
<dbReference type="OrthoDB" id="2804062at2759"/>
<dbReference type="EMBL" id="JACAZE010000002">
    <property type="protein sequence ID" value="KAF7321200.1"/>
    <property type="molecule type" value="Genomic_DNA"/>
</dbReference>
<proteinExistence type="predicted"/>
<dbReference type="CDD" id="cd09917">
    <property type="entry name" value="F-box_SF"/>
    <property type="match status" value="1"/>
</dbReference>
<reference evidence="2" key="1">
    <citation type="submission" date="2020-05" db="EMBL/GenBank/DDBJ databases">
        <title>Mycena genomes resolve the evolution of fungal bioluminescence.</title>
        <authorList>
            <person name="Tsai I.J."/>
        </authorList>
    </citation>
    <scope>NUCLEOTIDE SEQUENCE</scope>
    <source>
        <strain evidence="2">110903Hualien_Pintung</strain>
    </source>
</reference>
<dbReference type="SUPFAM" id="SSF81383">
    <property type="entry name" value="F-box domain"/>
    <property type="match status" value="1"/>
</dbReference>
<dbReference type="SMART" id="SM00256">
    <property type="entry name" value="FBOX"/>
    <property type="match status" value="1"/>
</dbReference>
<dbReference type="PANTHER" id="PTHR33104:SF2">
    <property type="entry name" value="CXC3 LIKE CYSTEINE CLUSTER DOMAIN-CONTAINING PROTEIN"/>
    <property type="match status" value="1"/>
</dbReference>